<dbReference type="PANTHER" id="PTHR43066:SF21">
    <property type="entry name" value="UBIQUITIN-ASSOCIATED DOMAIN-CONTAINING PROTEIN 2"/>
    <property type="match status" value="1"/>
</dbReference>
<organism evidence="9 10">
    <name type="scientific">Papiliotrema laurentii</name>
    <name type="common">Cryptococcus laurentii</name>
    <dbReference type="NCBI Taxonomy" id="5418"/>
    <lineage>
        <taxon>Eukaryota</taxon>
        <taxon>Fungi</taxon>
        <taxon>Dikarya</taxon>
        <taxon>Basidiomycota</taxon>
        <taxon>Agaricomycotina</taxon>
        <taxon>Tremellomycetes</taxon>
        <taxon>Tremellales</taxon>
        <taxon>Rhynchogastremaceae</taxon>
        <taxon>Papiliotrema</taxon>
    </lineage>
</organism>
<evidence type="ECO:0000313" key="10">
    <source>
        <dbReference type="Proteomes" id="UP001182556"/>
    </source>
</evidence>
<dbReference type="SUPFAM" id="SSF144091">
    <property type="entry name" value="Rhomboid-like"/>
    <property type="match status" value="1"/>
</dbReference>
<gene>
    <name evidence="9" type="ORF">DB88DRAFT_509787</name>
</gene>
<evidence type="ECO:0000256" key="1">
    <source>
        <dbReference type="ARBA" id="ARBA00004141"/>
    </source>
</evidence>
<dbReference type="InterPro" id="IPR022764">
    <property type="entry name" value="Peptidase_S54_rhomboid_dom"/>
</dbReference>
<feature type="transmembrane region" description="Helical" evidence="6">
    <location>
        <begin position="50"/>
        <end position="74"/>
    </location>
</feature>
<dbReference type="PANTHER" id="PTHR43066">
    <property type="entry name" value="RHOMBOID-RELATED PROTEIN"/>
    <property type="match status" value="1"/>
</dbReference>
<dbReference type="InterPro" id="IPR009060">
    <property type="entry name" value="UBA-like_sf"/>
</dbReference>
<protein>
    <recommendedName>
        <fullName evidence="11">CUE domain-containing protein</fullName>
    </recommendedName>
</protein>
<dbReference type="SUPFAM" id="SSF46934">
    <property type="entry name" value="UBA-like"/>
    <property type="match status" value="1"/>
</dbReference>
<keyword evidence="3 6" id="KW-1133">Transmembrane helix</keyword>
<sequence length="370" mass="40525">MSGFQHASVTKGLMMILGISSLAVSLMEIKPYFHLQVVPHMTKYHQFWRILVHPFVFTNSTELLMGELLLYNVGVKIERSFGPRKYSAFVLISSVVSNIFSLAGIILLGPFGVNAIPAGPYGVIFSLLWQYYRTVPSLYEFKVFGIEMSSRIFIWLYASQLVLSHPPLSVLAAASGLMTGYLYRTDTLLLPSLRHRRILRPLKSYRIPLSIYNLLARLFQPISNSAPPRRSHRVLPGQISDATREANVQRATLSSILAGRIGASTATPRRTAAAAASPATDRPTGTVRDTAVDTETTPPSGARAARAAMGEWVSEMAGRAAGGARAPSEEEIATLTSMFPNLSRDVVINALQRNNHNTAQAVEALLQEVS</sequence>
<keyword evidence="2 6" id="KW-0812">Transmembrane</keyword>
<feature type="transmembrane region" description="Helical" evidence="6">
    <location>
        <begin position="86"/>
        <end position="108"/>
    </location>
</feature>
<dbReference type="PROSITE" id="PS51140">
    <property type="entry name" value="CUE"/>
    <property type="match status" value="1"/>
</dbReference>
<feature type="domain" description="UBA" evidence="7">
    <location>
        <begin position="326"/>
        <end position="368"/>
    </location>
</feature>
<feature type="compositionally biased region" description="Low complexity" evidence="5">
    <location>
        <begin position="267"/>
        <end position="280"/>
    </location>
</feature>
<dbReference type="AlphaFoldDB" id="A0AAD9L646"/>
<dbReference type="Proteomes" id="UP001182556">
    <property type="component" value="Unassembled WGS sequence"/>
</dbReference>
<name>A0AAD9L646_PAPLA</name>
<evidence type="ECO:0000259" key="7">
    <source>
        <dbReference type="PROSITE" id="PS50030"/>
    </source>
</evidence>
<evidence type="ECO:0000256" key="4">
    <source>
        <dbReference type="ARBA" id="ARBA00023136"/>
    </source>
</evidence>
<feature type="transmembrane region" description="Helical" evidence="6">
    <location>
        <begin position="115"/>
        <end position="132"/>
    </location>
</feature>
<dbReference type="Gene3D" id="1.20.1540.10">
    <property type="entry name" value="Rhomboid-like"/>
    <property type="match status" value="1"/>
</dbReference>
<keyword evidence="10" id="KW-1185">Reference proteome</keyword>
<dbReference type="CDD" id="cd14279">
    <property type="entry name" value="CUE"/>
    <property type="match status" value="1"/>
</dbReference>
<reference evidence="9" key="1">
    <citation type="submission" date="2023-02" db="EMBL/GenBank/DDBJ databases">
        <title>Identification and recombinant expression of a fungal hydrolase from Papiliotrema laurentii that hydrolyzes apple cutin and clears colloidal polyester polyurethane.</title>
        <authorList>
            <consortium name="DOE Joint Genome Institute"/>
            <person name="Roman V.A."/>
            <person name="Bojanowski C."/>
            <person name="Crable B.R."/>
            <person name="Wagner D.N."/>
            <person name="Hung C.S."/>
            <person name="Nadeau L.J."/>
            <person name="Schratz L."/>
            <person name="Haridas S."/>
            <person name="Pangilinan J."/>
            <person name="Lipzen A."/>
            <person name="Na H."/>
            <person name="Yan M."/>
            <person name="Ng V."/>
            <person name="Grigoriev I.V."/>
            <person name="Spatafora J.W."/>
            <person name="Barlow D."/>
            <person name="Biffinger J."/>
            <person name="Kelley-Loughnane N."/>
            <person name="Varaljay V.A."/>
            <person name="Crookes-Goodson W.J."/>
        </authorList>
    </citation>
    <scope>NUCLEOTIDE SEQUENCE</scope>
    <source>
        <strain evidence="9">5307AH</strain>
    </source>
</reference>
<feature type="region of interest" description="Disordered" evidence="5">
    <location>
        <begin position="267"/>
        <end position="304"/>
    </location>
</feature>
<evidence type="ECO:0000256" key="5">
    <source>
        <dbReference type="SAM" id="MobiDB-lite"/>
    </source>
</evidence>
<comment type="caution">
    <text evidence="9">The sequence shown here is derived from an EMBL/GenBank/DDBJ whole genome shotgun (WGS) entry which is preliminary data.</text>
</comment>
<evidence type="ECO:0000259" key="8">
    <source>
        <dbReference type="PROSITE" id="PS51140"/>
    </source>
</evidence>
<feature type="transmembrane region" description="Helical" evidence="6">
    <location>
        <begin position="12"/>
        <end position="29"/>
    </location>
</feature>
<accession>A0AAD9L646</accession>
<evidence type="ECO:0008006" key="11">
    <source>
        <dbReference type="Google" id="ProtNLM"/>
    </source>
</evidence>
<dbReference type="Pfam" id="PF02845">
    <property type="entry name" value="CUE"/>
    <property type="match status" value="1"/>
</dbReference>
<feature type="transmembrane region" description="Helical" evidence="6">
    <location>
        <begin position="152"/>
        <end position="183"/>
    </location>
</feature>
<comment type="subcellular location">
    <subcellularLocation>
        <location evidence="1">Membrane</location>
        <topology evidence="1">Multi-pass membrane protein</topology>
    </subcellularLocation>
</comment>
<evidence type="ECO:0000313" key="9">
    <source>
        <dbReference type="EMBL" id="KAK1924713.1"/>
    </source>
</evidence>
<evidence type="ECO:0000256" key="6">
    <source>
        <dbReference type="SAM" id="Phobius"/>
    </source>
</evidence>
<dbReference type="InterPro" id="IPR003892">
    <property type="entry name" value="CUE"/>
</dbReference>
<evidence type="ECO:0000256" key="3">
    <source>
        <dbReference type="ARBA" id="ARBA00022989"/>
    </source>
</evidence>
<dbReference type="GO" id="GO:0016020">
    <property type="term" value="C:membrane"/>
    <property type="evidence" value="ECO:0007669"/>
    <property type="project" value="UniProtKB-SubCell"/>
</dbReference>
<dbReference type="Pfam" id="PF01694">
    <property type="entry name" value="Rhomboid"/>
    <property type="match status" value="1"/>
</dbReference>
<dbReference type="PROSITE" id="PS50030">
    <property type="entry name" value="UBA"/>
    <property type="match status" value="1"/>
</dbReference>
<dbReference type="GO" id="GO:0004252">
    <property type="term" value="F:serine-type endopeptidase activity"/>
    <property type="evidence" value="ECO:0007669"/>
    <property type="project" value="InterPro"/>
</dbReference>
<dbReference type="EMBL" id="JAODAN010000004">
    <property type="protein sequence ID" value="KAK1924713.1"/>
    <property type="molecule type" value="Genomic_DNA"/>
</dbReference>
<dbReference type="InterPro" id="IPR035952">
    <property type="entry name" value="Rhomboid-like_sf"/>
</dbReference>
<feature type="domain" description="CUE" evidence="8">
    <location>
        <begin position="327"/>
        <end position="370"/>
    </location>
</feature>
<dbReference type="Gene3D" id="1.10.8.10">
    <property type="entry name" value="DNA helicase RuvA subunit, C-terminal domain"/>
    <property type="match status" value="1"/>
</dbReference>
<proteinExistence type="predicted"/>
<keyword evidence="4 6" id="KW-0472">Membrane</keyword>
<dbReference type="GO" id="GO:0043130">
    <property type="term" value="F:ubiquitin binding"/>
    <property type="evidence" value="ECO:0007669"/>
    <property type="project" value="InterPro"/>
</dbReference>
<dbReference type="InterPro" id="IPR015940">
    <property type="entry name" value="UBA"/>
</dbReference>
<evidence type="ECO:0000256" key="2">
    <source>
        <dbReference type="ARBA" id="ARBA00022692"/>
    </source>
</evidence>